<dbReference type="InterPro" id="IPR014729">
    <property type="entry name" value="Rossmann-like_a/b/a_fold"/>
</dbReference>
<dbReference type="AlphaFoldDB" id="A0A449B4T4"/>
<evidence type="ECO:0000313" key="9">
    <source>
        <dbReference type="Proteomes" id="UP000290243"/>
    </source>
</evidence>
<feature type="binding site" evidence="6">
    <location>
        <begin position="8"/>
        <end position="13"/>
    </location>
    <ligand>
        <name>ATP</name>
        <dbReference type="ChEBI" id="CHEBI:30616"/>
    </ligand>
</feature>
<dbReference type="HAMAP" id="MF_01161">
    <property type="entry name" value="tRNA_Ile_lys_synt"/>
    <property type="match status" value="1"/>
</dbReference>
<dbReference type="SUPFAM" id="SSF52402">
    <property type="entry name" value="Adenine nucleotide alpha hydrolases-like"/>
    <property type="match status" value="1"/>
</dbReference>
<keyword evidence="1 6" id="KW-0436">Ligase</keyword>
<dbReference type="CDD" id="cd01992">
    <property type="entry name" value="TilS_N"/>
    <property type="match status" value="1"/>
</dbReference>
<dbReference type="InterPro" id="IPR012795">
    <property type="entry name" value="tRNA_Ile_lys_synt_N"/>
</dbReference>
<comment type="domain">
    <text evidence="6">The N-terminal region contains the highly conserved SGGXDS motif, predicted to be a P-loop motif involved in ATP binding.</text>
</comment>
<evidence type="ECO:0000259" key="7">
    <source>
        <dbReference type="Pfam" id="PF01171"/>
    </source>
</evidence>
<evidence type="ECO:0000256" key="2">
    <source>
        <dbReference type="ARBA" id="ARBA00022694"/>
    </source>
</evidence>
<keyword evidence="6" id="KW-0963">Cytoplasm</keyword>
<dbReference type="InterPro" id="IPR012094">
    <property type="entry name" value="tRNA_Ile_lys_synt"/>
</dbReference>
<dbReference type="GO" id="GO:0005524">
    <property type="term" value="F:ATP binding"/>
    <property type="evidence" value="ECO:0007669"/>
    <property type="project" value="UniProtKB-UniRule"/>
</dbReference>
<dbReference type="PANTHER" id="PTHR43033">
    <property type="entry name" value="TRNA(ILE)-LYSIDINE SYNTHASE-RELATED"/>
    <property type="match status" value="1"/>
</dbReference>
<reference evidence="8 9" key="1">
    <citation type="submission" date="2019-01" db="EMBL/GenBank/DDBJ databases">
        <authorList>
            <consortium name="Pathogen Informatics"/>
        </authorList>
    </citation>
    <scope>NUCLEOTIDE SEQUENCE [LARGE SCALE GENOMIC DNA]</scope>
    <source>
        <strain evidence="8 9">NCTC10168</strain>
    </source>
</reference>
<dbReference type="KEGG" id="mmau:NCTC10168_00544"/>
<dbReference type="EMBL" id="LR215037">
    <property type="protein sequence ID" value="VEU75617.1"/>
    <property type="molecule type" value="Genomic_DNA"/>
</dbReference>
<proteinExistence type="inferred from homology"/>
<dbReference type="GO" id="GO:0006400">
    <property type="term" value="P:tRNA modification"/>
    <property type="evidence" value="ECO:0007669"/>
    <property type="project" value="UniProtKB-UniRule"/>
</dbReference>
<evidence type="ECO:0000256" key="5">
    <source>
        <dbReference type="ARBA" id="ARBA00048539"/>
    </source>
</evidence>
<keyword evidence="4 6" id="KW-0067">ATP-binding</keyword>
<evidence type="ECO:0000256" key="3">
    <source>
        <dbReference type="ARBA" id="ARBA00022741"/>
    </source>
</evidence>
<evidence type="ECO:0000313" key="8">
    <source>
        <dbReference type="EMBL" id="VEU75617.1"/>
    </source>
</evidence>
<comment type="catalytic activity">
    <reaction evidence="5 6">
        <text>cytidine(34) in tRNA(Ile2) + L-lysine + ATP = lysidine(34) in tRNA(Ile2) + AMP + diphosphate + H(+)</text>
        <dbReference type="Rhea" id="RHEA:43744"/>
        <dbReference type="Rhea" id="RHEA-COMP:10625"/>
        <dbReference type="Rhea" id="RHEA-COMP:10670"/>
        <dbReference type="ChEBI" id="CHEBI:15378"/>
        <dbReference type="ChEBI" id="CHEBI:30616"/>
        <dbReference type="ChEBI" id="CHEBI:32551"/>
        <dbReference type="ChEBI" id="CHEBI:33019"/>
        <dbReference type="ChEBI" id="CHEBI:82748"/>
        <dbReference type="ChEBI" id="CHEBI:83665"/>
        <dbReference type="ChEBI" id="CHEBI:456215"/>
        <dbReference type="EC" id="6.3.4.19"/>
    </reaction>
</comment>
<dbReference type="Pfam" id="PF01171">
    <property type="entry name" value="ATP_bind_3"/>
    <property type="match status" value="1"/>
</dbReference>
<dbReference type="GO" id="GO:0032267">
    <property type="term" value="F:tRNA(Ile)-lysidine synthase activity"/>
    <property type="evidence" value="ECO:0007669"/>
    <property type="project" value="UniProtKB-EC"/>
</dbReference>
<dbReference type="NCBIfam" id="TIGR02432">
    <property type="entry name" value="lysidine_TilS_N"/>
    <property type="match status" value="1"/>
</dbReference>
<evidence type="ECO:0000256" key="4">
    <source>
        <dbReference type="ARBA" id="ARBA00022840"/>
    </source>
</evidence>
<dbReference type="OrthoDB" id="9807403at2"/>
<dbReference type="Gene3D" id="3.40.50.620">
    <property type="entry name" value="HUPs"/>
    <property type="match status" value="1"/>
</dbReference>
<feature type="domain" description="tRNA(Ile)-lysidine/2-thiocytidine synthase N-terminal" evidence="7">
    <location>
        <begin position="3"/>
        <end position="175"/>
    </location>
</feature>
<sequence>MKKLLGVSGGPDSMFLLNEFKNEEIIVATVNYNVRENSEKEAKIVQDFCNKNNIDFYLYTCEKDILVKNNFEDWARKIRFNFFKKIYIENNCNQLLLAHHKDDFIESCIMQENSKRLRFEFGIKEENYIYGMNIYRPFVKKYFKKEILEKVNKLKIPYAIDESNFKPIYERNKIRIELSSKTLEDKEKIFQKFETINIKNKEKYEKINNFLLFWKNEKYEQNFLINFDLKNEVIYQLLNSKYRDLNLTKGKINSIVDFILSKNRTNKYLLKNDTFLYKVKGKLLFK</sequence>
<keyword evidence="2 6" id="KW-0819">tRNA processing</keyword>
<organism evidence="8 9">
    <name type="scientific">Mycoplasmopsis maculosa</name>
    <dbReference type="NCBI Taxonomy" id="114885"/>
    <lineage>
        <taxon>Bacteria</taxon>
        <taxon>Bacillati</taxon>
        <taxon>Mycoplasmatota</taxon>
        <taxon>Mycoplasmoidales</taxon>
        <taxon>Metamycoplasmataceae</taxon>
        <taxon>Mycoplasmopsis</taxon>
    </lineage>
</organism>
<dbReference type="PANTHER" id="PTHR43033:SF1">
    <property type="entry name" value="TRNA(ILE)-LYSIDINE SYNTHASE-RELATED"/>
    <property type="match status" value="1"/>
</dbReference>
<evidence type="ECO:0000256" key="1">
    <source>
        <dbReference type="ARBA" id="ARBA00022598"/>
    </source>
</evidence>
<evidence type="ECO:0000256" key="6">
    <source>
        <dbReference type="HAMAP-Rule" id="MF_01161"/>
    </source>
</evidence>
<keyword evidence="9" id="KW-1185">Reference proteome</keyword>
<dbReference type="RefSeq" id="WP_129646872.1">
    <property type="nucleotide sequence ID" value="NZ_LR215037.1"/>
</dbReference>
<name>A0A449B4T4_9BACT</name>
<accession>A0A449B4T4</accession>
<comment type="similarity">
    <text evidence="6">Belongs to the tRNA(Ile)-lysidine synthase family.</text>
</comment>
<dbReference type="GO" id="GO:0005737">
    <property type="term" value="C:cytoplasm"/>
    <property type="evidence" value="ECO:0007669"/>
    <property type="project" value="UniProtKB-SubCell"/>
</dbReference>
<dbReference type="Proteomes" id="UP000290243">
    <property type="component" value="Chromosome"/>
</dbReference>
<gene>
    <name evidence="6 8" type="primary">tilS</name>
    <name evidence="8" type="ORF">NCTC10168_00544</name>
</gene>
<dbReference type="EC" id="6.3.4.19" evidence="6"/>
<protein>
    <recommendedName>
        <fullName evidence="6">tRNA(Ile)-lysidine synthase</fullName>
        <ecNumber evidence="6">6.3.4.19</ecNumber>
    </recommendedName>
    <alternativeName>
        <fullName evidence="6">tRNA(Ile)-2-lysyl-cytidine synthase</fullName>
    </alternativeName>
    <alternativeName>
        <fullName evidence="6">tRNA(Ile)-lysidine synthetase</fullName>
    </alternativeName>
</protein>
<dbReference type="InterPro" id="IPR011063">
    <property type="entry name" value="TilS/TtcA_N"/>
</dbReference>
<comment type="subcellular location">
    <subcellularLocation>
        <location evidence="6">Cytoplasm</location>
    </subcellularLocation>
</comment>
<comment type="function">
    <text evidence="6">Ligates lysine onto the cytidine present at position 34 of the AUA codon-specific tRNA(Ile) that contains the anticodon CAU, in an ATP-dependent manner. Cytidine is converted to lysidine, thus changing the amino acid specificity of the tRNA from methionine to isoleucine.</text>
</comment>
<keyword evidence="3 6" id="KW-0547">Nucleotide-binding</keyword>